<dbReference type="EMBL" id="CAJFCV020000004">
    <property type="protein sequence ID" value="CAG9118668.1"/>
    <property type="molecule type" value="Genomic_DNA"/>
</dbReference>
<organism evidence="1 2">
    <name type="scientific">Bursaphelenchus xylophilus</name>
    <name type="common">Pinewood nematode worm</name>
    <name type="synonym">Aphelenchoides xylophilus</name>
    <dbReference type="NCBI Taxonomy" id="6326"/>
    <lineage>
        <taxon>Eukaryota</taxon>
        <taxon>Metazoa</taxon>
        <taxon>Ecdysozoa</taxon>
        <taxon>Nematoda</taxon>
        <taxon>Chromadorea</taxon>
        <taxon>Rhabditida</taxon>
        <taxon>Tylenchina</taxon>
        <taxon>Tylenchomorpha</taxon>
        <taxon>Aphelenchoidea</taxon>
        <taxon>Aphelenchoididae</taxon>
        <taxon>Bursaphelenchus</taxon>
    </lineage>
</organism>
<proteinExistence type="predicted"/>
<dbReference type="EMBL" id="CAJFDI010000004">
    <property type="protein sequence ID" value="CAD5228177.1"/>
    <property type="molecule type" value="Genomic_DNA"/>
</dbReference>
<gene>
    <name evidence="1" type="ORF">BXYJ_LOCUS10314</name>
</gene>
<sequence>MKRKDLPSKPPKLELLTVRSSNSAMNFHKSIKFNISADEIKVSPALPVAFGALAEREVAVFGDVAARRVVLEVDDAIHGRKEAAAVVARRSLELFVEFVIIFEDIGHFELRLGPTDVSGVSRVDGGVCEGGEKEEQYGTVHFEHCEGCRAEKFFD</sequence>
<dbReference type="Proteomes" id="UP000582659">
    <property type="component" value="Unassembled WGS sequence"/>
</dbReference>
<comment type="caution">
    <text evidence="1">The sequence shown here is derived from an EMBL/GenBank/DDBJ whole genome shotgun (WGS) entry which is preliminary data.</text>
</comment>
<dbReference type="Proteomes" id="UP000659654">
    <property type="component" value="Unassembled WGS sequence"/>
</dbReference>
<dbReference type="AlphaFoldDB" id="A0A7I8X972"/>
<keyword evidence="2" id="KW-1185">Reference proteome</keyword>
<evidence type="ECO:0000313" key="1">
    <source>
        <dbReference type="EMBL" id="CAD5228177.1"/>
    </source>
</evidence>
<accession>A0A7I8X972</accession>
<name>A0A7I8X972_BURXY</name>
<evidence type="ECO:0000313" key="2">
    <source>
        <dbReference type="Proteomes" id="UP000659654"/>
    </source>
</evidence>
<reference evidence="1" key="1">
    <citation type="submission" date="2020-09" db="EMBL/GenBank/DDBJ databases">
        <authorList>
            <person name="Kikuchi T."/>
        </authorList>
    </citation>
    <scope>NUCLEOTIDE SEQUENCE</scope>
    <source>
        <strain evidence="1">Ka4C1</strain>
    </source>
</reference>
<protein>
    <submittedName>
        <fullName evidence="1">(pine wood nematode) hypothetical protein</fullName>
    </submittedName>
</protein>